<feature type="compositionally biased region" description="Polar residues" evidence="2">
    <location>
        <begin position="727"/>
        <end position="749"/>
    </location>
</feature>
<feature type="compositionally biased region" description="Low complexity" evidence="2">
    <location>
        <begin position="41"/>
        <end position="52"/>
    </location>
</feature>
<dbReference type="RefSeq" id="XP_024324260.1">
    <property type="nucleotide sequence ID" value="XM_024469834.1"/>
</dbReference>
<feature type="region of interest" description="Disordered" evidence="2">
    <location>
        <begin position="362"/>
        <end position="418"/>
    </location>
</feature>
<dbReference type="GeneID" id="36289293"/>
<dbReference type="InterPro" id="IPR013937">
    <property type="entry name" value="Sorting_nexin_C"/>
</dbReference>
<feature type="compositionally biased region" description="Basic and acidic residues" evidence="2">
    <location>
        <begin position="381"/>
        <end position="396"/>
    </location>
</feature>
<dbReference type="Pfam" id="PF02194">
    <property type="entry name" value="PXA"/>
    <property type="match status" value="1"/>
</dbReference>
<dbReference type="InterPro" id="IPR036871">
    <property type="entry name" value="PX_dom_sf"/>
</dbReference>
<evidence type="ECO:0000256" key="2">
    <source>
        <dbReference type="SAM" id="MobiDB-lite"/>
    </source>
</evidence>
<evidence type="ECO:0000256" key="1">
    <source>
        <dbReference type="ARBA" id="ARBA00010883"/>
    </source>
</evidence>
<name>A0A177AA21_9PEZI</name>
<dbReference type="PANTHER" id="PTHR22775">
    <property type="entry name" value="SORTING NEXIN"/>
    <property type="match status" value="1"/>
</dbReference>
<feature type="compositionally biased region" description="Polar residues" evidence="2">
    <location>
        <begin position="679"/>
        <end position="699"/>
    </location>
</feature>
<dbReference type="SMART" id="SM00313">
    <property type="entry name" value="PXA"/>
    <property type="match status" value="1"/>
</dbReference>
<dbReference type="CDD" id="cd06093">
    <property type="entry name" value="PX_domain"/>
    <property type="match status" value="1"/>
</dbReference>
<accession>A0A177AA21</accession>
<evidence type="ECO:0000313" key="4">
    <source>
        <dbReference type="EMBL" id="OAF58976.1"/>
    </source>
</evidence>
<feature type="domain" description="PXA" evidence="3">
    <location>
        <begin position="166"/>
        <end position="348"/>
    </location>
</feature>
<dbReference type="Gene3D" id="3.30.1520.10">
    <property type="entry name" value="Phox-like domain"/>
    <property type="match status" value="1"/>
</dbReference>
<dbReference type="SUPFAM" id="SSF64268">
    <property type="entry name" value="PX domain"/>
    <property type="match status" value="1"/>
</dbReference>
<dbReference type="PANTHER" id="PTHR22775:SF47">
    <property type="entry name" value="MEIOTICALLY UP-REGULATED GENE 122 PROTEIN"/>
    <property type="match status" value="1"/>
</dbReference>
<protein>
    <recommendedName>
        <fullName evidence="3">PXA domain-containing protein</fullName>
    </recommendedName>
</protein>
<dbReference type="InterPro" id="IPR001683">
    <property type="entry name" value="PX_dom"/>
</dbReference>
<dbReference type="PROSITE" id="PS51207">
    <property type="entry name" value="PXA"/>
    <property type="match status" value="1"/>
</dbReference>
<dbReference type="eggNOG" id="ENOG502RM76">
    <property type="taxonomic scope" value="Eukaryota"/>
</dbReference>
<dbReference type="OrthoDB" id="41200at2759"/>
<dbReference type="FunFam" id="3.30.1520.10:FF:000065">
    <property type="entry name" value="PX domain protein (AFU_orthologue AFUA_2G07450)"/>
    <property type="match status" value="1"/>
</dbReference>
<feature type="region of interest" description="Disordered" evidence="2">
    <location>
        <begin position="676"/>
        <end position="763"/>
    </location>
</feature>
<feature type="region of interest" description="Disordered" evidence="2">
    <location>
        <begin position="799"/>
        <end position="832"/>
    </location>
</feature>
<dbReference type="EMBL" id="KV441395">
    <property type="protein sequence ID" value="OAF58976.1"/>
    <property type="molecule type" value="Genomic_DNA"/>
</dbReference>
<proteinExistence type="inferred from homology"/>
<dbReference type="VEuPathDB" id="FungiDB:GMDG_04168"/>
<dbReference type="AlphaFoldDB" id="A0A177AA21"/>
<dbReference type="Proteomes" id="UP000077154">
    <property type="component" value="Unassembled WGS sequence"/>
</dbReference>
<comment type="similarity">
    <text evidence="1">Belongs to the sorting nexin family.</text>
</comment>
<sequence>MIATIWDKANPHISMAIIEDNKDHQGNGSSPLDDDAPNGGADATPTRAPAATPDATTRVLQYLAHASTEQLCSIAVGLAGCTYLVLGRVGLVLMGAFGGIILHASWERHSAVADIHTTHQKQRGLHVLQKVLDWREKNPANPYEFDDNDDTDEAVVTGAANFDDFRPATAEALRELVEATIRDYVEYWYLSVLPEERTFPRTSQQTLVSFLRSIANSLSKKRPADAFLDFFTNCSSIVIVFLGELSTAILASPDSDISPEDAVQEYLTSNPDSHLAHIMDENQQQKKFQLIANDLLQNFIEKSVYSCNPARVFLERILSGVVMEMSLMACSKPEWINGWIVYLLEEGEPDIIQAIDAGMGIPSPKGIKPTEPDVSSQKRASRADDAMKSATEEAERLSQLIAEDESRQSKETLRSSLSRDAPDIARISSSHGSDGVNISLGPIEETFVPASVEVDAEPKQPFTSFDQMAPQRNIDLDNETPKPLTLKGAGITIMDDASPGDNSRFRSKPMGDYLVQIEPNSSRYSGWMIVRKYTDFETLHEVLKRIAQVSGVIAFTQTHSTLPTWINQGKADLRTNLENYLRDACRHAALAESVGMKRFLEKEQSQSQGQSGKGFGWPSPAAFETMGKGLVDNLMSASKGAAEGGKTVFGGMTGVIGNINPGRGRSASKLSLSFRPGFRSSSSLAPELDNSASINGTKPSSEEARNRAATSHSEAVVIAETPEHEPSSTPVESSSNGVSDVSMKSSMESLGTEEEPRNQLPDLDNIILPPPPSDMPDDYGIIRSSSSPALSKNEIMTPVTSTNNASPVQSLRSPSISEVKVPNKRKDPTPFTEEETRVALELTFAMINELYTLSSVWNIRRTLLTAAKTFLLRPGNPSLASIQSLVQESVITSNTSDAGIASHLRKIRENTMPTEEELKAWPEELGPDEKTKLRVRARKLVIERGIPPALAGVMGQAATGEAVGRVFDYLQDEKVARGLMFGLLLQGARAITH</sequence>
<dbReference type="Pfam" id="PF08628">
    <property type="entry name" value="Nexin_C"/>
    <property type="match status" value="1"/>
</dbReference>
<feature type="compositionally biased region" description="Basic and acidic residues" evidence="2">
    <location>
        <begin position="404"/>
        <end position="413"/>
    </location>
</feature>
<reference evidence="4" key="1">
    <citation type="submission" date="2016-03" db="EMBL/GenBank/DDBJ databases">
        <title>Updated assembly of Pseudogymnoascus destructans, the fungus causing white-nose syndrome of bats.</title>
        <authorList>
            <person name="Palmer J.M."/>
            <person name="Drees K.P."/>
            <person name="Foster J.T."/>
            <person name="Lindner D.L."/>
        </authorList>
    </citation>
    <scope>NUCLEOTIDE SEQUENCE [LARGE SCALE GENOMIC DNA]</scope>
    <source>
        <strain evidence="4">20631-21</strain>
    </source>
</reference>
<gene>
    <name evidence="4" type="ORF">VC83_06231</name>
</gene>
<dbReference type="GO" id="GO:0035091">
    <property type="term" value="F:phosphatidylinositol binding"/>
    <property type="evidence" value="ECO:0007669"/>
    <property type="project" value="InterPro"/>
</dbReference>
<organism evidence="4">
    <name type="scientific">Pseudogymnoascus destructans</name>
    <dbReference type="NCBI Taxonomy" id="655981"/>
    <lineage>
        <taxon>Eukaryota</taxon>
        <taxon>Fungi</taxon>
        <taxon>Dikarya</taxon>
        <taxon>Ascomycota</taxon>
        <taxon>Pezizomycotina</taxon>
        <taxon>Leotiomycetes</taxon>
        <taxon>Thelebolales</taxon>
        <taxon>Thelebolaceae</taxon>
        <taxon>Pseudogymnoascus</taxon>
    </lineage>
</organism>
<evidence type="ECO:0000259" key="3">
    <source>
        <dbReference type="PROSITE" id="PS51207"/>
    </source>
</evidence>
<dbReference type="Pfam" id="PF00787">
    <property type="entry name" value="PX"/>
    <property type="match status" value="1"/>
</dbReference>
<feature type="region of interest" description="Disordered" evidence="2">
    <location>
        <begin position="21"/>
        <end position="52"/>
    </location>
</feature>
<feature type="compositionally biased region" description="Polar residues" evidence="2">
    <location>
        <begin position="799"/>
        <end position="816"/>
    </location>
</feature>
<dbReference type="InterPro" id="IPR003114">
    <property type="entry name" value="Phox_assoc"/>
</dbReference>